<evidence type="ECO:0000259" key="2">
    <source>
        <dbReference type="PROSITE" id="PS51338"/>
    </source>
</evidence>
<feature type="compositionally biased region" description="Polar residues" evidence="1">
    <location>
        <begin position="842"/>
        <end position="863"/>
    </location>
</feature>
<dbReference type="AlphaFoldDB" id="A0A1D1V7J4"/>
<dbReference type="PANTHER" id="PTHR15708">
    <property type="entry name" value="ACTIN BUNDLING/MISSING IN METASTASIS-RELATED"/>
    <property type="match status" value="1"/>
</dbReference>
<dbReference type="SUPFAM" id="SSF103657">
    <property type="entry name" value="BAR/IMD domain-like"/>
    <property type="match status" value="1"/>
</dbReference>
<dbReference type="Proteomes" id="UP000186922">
    <property type="component" value="Unassembled WGS sequence"/>
</dbReference>
<accession>A0A1D1V7J4</accession>
<dbReference type="PANTHER" id="PTHR15708:SF4">
    <property type="entry name" value="FI21477P1-RELATED"/>
    <property type="match status" value="1"/>
</dbReference>
<dbReference type="InterPro" id="IPR030127">
    <property type="entry name" value="MTSS1/MTSS2"/>
</dbReference>
<feature type="region of interest" description="Disordered" evidence="1">
    <location>
        <begin position="1"/>
        <end position="30"/>
    </location>
</feature>
<dbReference type="Pfam" id="PF08397">
    <property type="entry name" value="IMD"/>
    <property type="match status" value="1"/>
</dbReference>
<keyword evidence="4" id="KW-1185">Reference proteome</keyword>
<evidence type="ECO:0000313" key="4">
    <source>
        <dbReference type="Proteomes" id="UP000186922"/>
    </source>
</evidence>
<dbReference type="GO" id="GO:0003779">
    <property type="term" value="F:actin binding"/>
    <property type="evidence" value="ECO:0007669"/>
    <property type="project" value="InterPro"/>
</dbReference>
<dbReference type="GO" id="GO:0030031">
    <property type="term" value="P:cell projection assembly"/>
    <property type="evidence" value="ECO:0007669"/>
    <property type="project" value="TreeGrafter"/>
</dbReference>
<dbReference type="InterPro" id="IPR013606">
    <property type="entry name" value="I-BAR_dom"/>
</dbReference>
<dbReference type="EMBL" id="BDGG01000003">
    <property type="protein sequence ID" value="GAU95647.1"/>
    <property type="molecule type" value="Genomic_DNA"/>
</dbReference>
<dbReference type="PROSITE" id="PS51338">
    <property type="entry name" value="IMD"/>
    <property type="match status" value="1"/>
</dbReference>
<feature type="region of interest" description="Disordered" evidence="1">
    <location>
        <begin position="608"/>
        <end position="702"/>
    </location>
</feature>
<dbReference type="OrthoDB" id="10061327at2759"/>
<feature type="compositionally biased region" description="Polar residues" evidence="1">
    <location>
        <begin position="880"/>
        <end position="889"/>
    </location>
</feature>
<dbReference type="GO" id="GO:0015629">
    <property type="term" value="C:actin cytoskeleton"/>
    <property type="evidence" value="ECO:0007669"/>
    <property type="project" value="TreeGrafter"/>
</dbReference>
<protein>
    <recommendedName>
        <fullName evidence="2">IMD domain-containing protein</fullName>
    </recommendedName>
</protein>
<organism evidence="3 4">
    <name type="scientific">Ramazzottius varieornatus</name>
    <name type="common">Water bear</name>
    <name type="synonym">Tardigrade</name>
    <dbReference type="NCBI Taxonomy" id="947166"/>
    <lineage>
        <taxon>Eukaryota</taxon>
        <taxon>Metazoa</taxon>
        <taxon>Ecdysozoa</taxon>
        <taxon>Tardigrada</taxon>
        <taxon>Eutardigrada</taxon>
        <taxon>Parachela</taxon>
        <taxon>Hypsibioidea</taxon>
        <taxon>Ramazzottiidae</taxon>
        <taxon>Ramazzottius</taxon>
    </lineage>
</organism>
<name>A0A1D1V7J4_RAMVA</name>
<dbReference type="GO" id="GO:0009898">
    <property type="term" value="C:cytoplasmic side of plasma membrane"/>
    <property type="evidence" value="ECO:0007669"/>
    <property type="project" value="TreeGrafter"/>
</dbReference>
<dbReference type="InterPro" id="IPR027267">
    <property type="entry name" value="AH/BAR_dom_sf"/>
</dbReference>
<dbReference type="GO" id="GO:0005543">
    <property type="term" value="F:phospholipid binding"/>
    <property type="evidence" value="ECO:0007669"/>
    <property type="project" value="TreeGrafter"/>
</dbReference>
<reference evidence="3 4" key="1">
    <citation type="journal article" date="2016" name="Nat. Commun.">
        <title>Extremotolerant tardigrade genome and improved radiotolerance of human cultured cells by tardigrade-unique protein.</title>
        <authorList>
            <person name="Hashimoto T."/>
            <person name="Horikawa D.D."/>
            <person name="Saito Y."/>
            <person name="Kuwahara H."/>
            <person name="Kozuka-Hata H."/>
            <person name="Shin-I T."/>
            <person name="Minakuchi Y."/>
            <person name="Ohishi K."/>
            <person name="Motoyama A."/>
            <person name="Aizu T."/>
            <person name="Enomoto A."/>
            <person name="Kondo K."/>
            <person name="Tanaka S."/>
            <person name="Hara Y."/>
            <person name="Koshikawa S."/>
            <person name="Sagara H."/>
            <person name="Miura T."/>
            <person name="Yokobori S."/>
            <person name="Miyagawa K."/>
            <person name="Suzuki Y."/>
            <person name="Kubo T."/>
            <person name="Oyama M."/>
            <person name="Kohara Y."/>
            <person name="Fujiyama A."/>
            <person name="Arakawa K."/>
            <person name="Katayama T."/>
            <person name="Toyoda A."/>
            <person name="Kunieda T."/>
        </authorList>
    </citation>
    <scope>NUCLEOTIDE SEQUENCE [LARGE SCALE GENOMIC DNA]</scope>
    <source>
        <strain evidence="3 4">YOKOZUNA-1</strain>
    </source>
</reference>
<feature type="region of interest" description="Disordered" evidence="1">
    <location>
        <begin position="772"/>
        <end position="797"/>
    </location>
</feature>
<dbReference type="STRING" id="947166.A0A1D1V7J4"/>
<feature type="region of interest" description="Disordered" evidence="1">
    <location>
        <begin position="442"/>
        <end position="488"/>
    </location>
</feature>
<dbReference type="GO" id="GO:0007009">
    <property type="term" value="P:plasma membrane organization"/>
    <property type="evidence" value="ECO:0007669"/>
    <property type="project" value="InterPro"/>
</dbReference>
<gene>
    <name evidence="3" type="primary">RvY_07232-1</name>
    <name evidence="3" type="synonym">RvY_07232.1</name>
    <name evidence="3" type="ORF">RvY_07232</name>
</gene>
<feature type="compositionally biased region" description="Polar residues" evidence="1">
    <location>
        <begin position="788"/>
        <end position="797"/>
    </location>
</feature>
<evidence type="ECO:0000256" key="1">
    <source>
        <dbReference type="SAM" id="MobiDB-lite"/>
    </source>
</evidence>
<feature type="compositionally biased region" description="Basic and acidic residues" evidence="1">
    <location>
        <begin position="357"/>
        <end position="371"/>
    </location>
</feature>
<feature type="compositionally biased region" description="Polar residues" evidence="1">
    <location>
        <begin position="345"/>
        <end position="356"/>
    </location>
</feature>
<dbReference type="Gene3D" id="1.20.1270.60">
    <property type="entry name" value="Arfaptin homology (AH) domain/BAR domain"/>
    <property type="match status" value="1"/>
</dbReference>
<feature type="compositionally biased region" description="Basic residues" evidence="1">
    <location>
        <begin position="465"/>
        <end position="475"/>
    </location>
</feature>
<sequence length="923" mass="100698">MATLTSGGRDRVDSVGGTLHHGSSSVATSLSSCSSSLGFGISTANGSEDHCNVALAQLFQQIMNDMKGSTVVWEDFLGKSSRLHGALRSTLVASSAFLDAFQRVADVATNARGATKEIGKCLTRMVLRQRSIEAKMKTFTSALMDCLVTPLQDKMEDWKKTCGYMDKEHAKEYKRCRTEIKKRSNDTIRLQKKAKKGTIKQGLYSGSGSSKANDAWNDLVEMKRQLQDKESEAVRQAMIEERSRFCLFVSCLKPFLDEELGMLSEMVHLEEITDLLMQHSADPFQLPAASVQALQDVKSTCSSVDLPTQDHLANDTYYSSSCSSGSNHWGNYMSPPGSPLLEEPTSASRVSSTKFSGSKDEETNFPGRHDPTVMGERQGSICSISNASTSSYASSDVSSYGGIKLDNLDKTLTAAGPNKTYRRCYSDNNGHEQHYYPSSITSSIAEHDGDSDGEDEGNNDTLLPAHHKRRPRRASLSRSEDLQGGSVNRHHPLSLAVRNEYYSTIRFSSISSGDSGFVSHPDHVNGFQPEGTAEGSPDKLLTPTTQPPLSARNGSMTGWLGQQAPQSMVLHDTSDIGQSGGRAVERAHTISYNGYPAKRPPLTQETFLPPGHAFPHRALHRTNDAGKATPSPPPPRSDDAVIYANSMSDTASLPPPPENWVLDQNDDGGGQFASGSGQFSGRSYSPRNDGSEPHASMTIRRVKAKDCDSISVSENSQTEVVMRKHGAMSIERSQRRLSQQIYGIPGGQNRAPPPPLPIRRTPSLHQSIYDMDDQTPSAMSQPAPKRPQYTNTPNIPNSSANVAPQLNMTSQNRTQFNSSINHSNMINSLQERFRNGARINSVPNASASSQPLHAWGNGSSNQGEVAHRLPAPIQRPPGNSPASQQNGNDARTCVMDQIKNRTFALRKVRPEQCRDRSSPLVRK</sequence>
<evidence type="ECO:0000313" key="3">
    <source>
        <dbReference type="EMBL" id="GAU95647.1"/>
    </source>
</evidence>
<proteinExistence type="predicted"/>
<feature type="region of interest" description="Disordered" evidence="1">
    <location>
        <begin position="333"/>
        <end position="375"/>
    </location>
</feature>
<feature type="region of interest" description="Disordered" evidence="1">
    <location>
        <begin position="842"/>
        <end position="891"/>
    </location>
</feature>
<feature type="domain" description="IMD" evidence="2">
    <location>
        <begin position="43"/>
        <end position="300"/>
    </location>
</feature>
<feature type="region of interest" description="Disordered" evidence="1">
    <location>
        <begin position="520"/>
        <end position="546"/>
    </location>
</feature>
<comment type="caution">
    <text evidence="3">The sequence shown here is derived from an EMBL/GenBank/DDBJ whole genome shotgun (WGS) entry which is preliminary data.</text>
</comment>